<evidence type="ECO:0000313" key="3">
    <source>
        <dbReference type="Proteomes" id="UP001059950"/>
    </source>
</evidence>
<evidence type="ECO:0000313" key="2">
    <source>
        <dbReference type="EMBL" id="UTW04832.1"/>
    </source>
</evidence>
<protein>
    <recommendedName>
        <fullName evidence="4">Phage shock protein B</fullName>
    </recommendedName>
</protein>
<name>A0ABY5H026_9GAMM</name>
<proteinExistence type="predicted"/>
<evidence type="ECO:0008006" key="4">
    <source>
        <dbReference type="Google" id="ProtNLM"/>
    </source>
</evidence>
<sequence length="82" mass="9407">MDALSIGIIIFATVTALLFKFILYHKICNWMDKDLISGLAAGNSDKHRFLTGQLKQMKDNKVKRKRQHQLLTELAAEFEQNS</sequence>
<dbReference type="EMBL" id="CP073344">
    <property type="protein sequence ID" value="UTW04832.1"/>
    <property type="molecule type" value="Genomic_DNA"/>
</dbReference>
<keyword evidence="1" id="KW-1133">Transmembrane helix</keyword>
<keyword evidence="3" id="KW-1185">Reference proteome</keyword>
<dbReference type="Proteomes" id="UP001059950">
    <property type="component" value="Chromosome"/>
</dbReference>
<accession>A0ABY5H026</accession>
<keyword evidence="1" id="KW-0472">Membrane</keyword>
<reference evidence="2" key="1">
    <citation type="submission" date="2021-04" db="EMBL/GenBank/DDBJ databases">
        <title>Oceanospirillales bacteria with DddD are important DMSP degraders in coastal seawater.</title>
        <authorList>
            <person name="Liu J."/>
        </authorList>
    </citation>
    <scope>NUCLEOTIDE SEQUENCE</scope>
    <source>
        <strain evidence="2">GY6</strain>
    </source>
</reference>
<organism evidence="2 3">
    <name type="scientific">Amphritea atlantica</name>
    <dbReference type="NCBI Taxonomy" id="355243"/>
    <lineage>
        <taxon>Bacteria</taxon>
        <taxon>Pseudomonadati</taxon>
        <taxon>Pseudomonadota</taxon>
        <taxon>Gammaproteobacteria</taxon>
        <taxon>Oceanospirillales</taxon>
        <taxon>Oceanospirillaceae</taxon>
        <taxon>Amphritea</taxon>
    </lineage>
</organism>
<evidence type="ECO:0000256" key="1">
    <source>
        <dbReference type="SAM" id="Phobius"/>
    </source>
</evidence>
<gene>
    <name evidence="2" type="ORF">KDX31_07485</name>
</gene>
<feature type="transmembrane region" description="Helical" evidence="1">
    <location>
        <begin position="6"/>
        <end position="23"/>
    </location>
</feature>
<keyword evidence="1" id="KW-0812">Transmembrane</keyword>